<gene>
    <name evidence="1" type="ORF">NG824_08740</name>
</gene>
<reference evidence="1" key="1">
    <citation type="submission" date="2022-06" db="EMBL/GenBank/DDBJ databases">
        <title>Dynamics of rice microbiomes reveals core vertical transmitted seed endophytes.</title>
        <authorList>
            <person name="Liao K."/>
            <person name="Zhang X."/>
        </authorList>
    </citation>
    <scope>NUCLEOTIDE SEQUENCE</scope>
    <source>
        <strain evidence="1">JR3-14</strain>
    </source>
</reference>
<evidence type="ECO:0000313" key="1">
    <source>
        <dbReference type="EMBL" id="UYK90459.1"/>
    </source>
</evidence>
<sequence>MQVDEIYYRVTYLDPKMRLPVIRAYVCLGVNLSDEDVEGDIWYFQDVFSYYESGSALTATESDIPVVCLTDDELKGDMLDANRLHDVLEEIRTKLHRLDITSLTAG</sequence>
<evidence type="ECO:0000313" key="2">
    <source>
        <dbReference type="Proteomes" id="UP001164392"/>
    </source>
</evidence>
<dbReference type="RefSeq" id="WP_267093954.1">
    <property type="nucleotide sequence ID" value="NZ_CP099534.1"/>
</dbReference>
<dbReference type="EMBL" id="CP099534">
    <property type="protein sequence ID" value="UYK90459.1"/>
    <property type="molecule type" value="Genomic_DNA"/>
</dbReference>
<proteinExistence type="predicted"/>
<name>A0AA46SXQ1_9XANT</name>
<dbReference type="AlphaFoldDB" id="A0AA46SXQ1"/>
<protein>
    <submittedName>
        <fullName evidence="1">Uncharacterized protein</fullName>
    </submittedName>
</protein>
<accession>A0AA46SXQ1</accession>
<organism evidence="1 2">
    <name type="scientific">Xanthomonas sacchari</name>
    <dbReference type="NCBI Taxonomy" id="56458"/>
    <lineage>
        <taxon>Bacteria</taxon>
        <taxon>Pseudomonadati</taxon>
        <taxon>Pseudomonadota</taxon>
        <taxon>Gammaproteobacteria</taxon>
        <taxon>Lysobacterales</taxon>
        <taxon>Lysobacteraceae</taxon>
        <taxon>Xanthomonas</taxon>
    </lineage>
</organism>
<dbReference type="Proteomes" id="UP001164392">
    <property type="component" value="Chromosome"/>
</dbReference>